<evidence type="ECO:0000259" key="2">
    <source>
        <dbReference type="Pfam" id="PF02517"/>
    </source>
</evidence>
<keyword evidence="1" id="KW-0812">Transmembrane</keyword>
<dbReference type="Pfam" id="PF02517">
    <property type="entry name" value="Rce1-like"/>
    <property type="match status" value="1"/>
</dbReference>
<dbReference type="GO" id="GO:0004175">
    <property type="term" value="F:endopeptidase activity"/>
    <property type="evidence" value="ECO:0007669"/>
    <property type="project" value="UniProtKB-ARBA"/>
</dbReference>
<evidence type="ECO:0000256" key="1">
    <source>
        <dbReference type="SAM" id="Phobius"/>
    </source>
</evidence>
<dbReference type="GO" id="GO:0080120">
    <property type="term" value="P:CAAX-box protein maturation"/>
    <property type="evidence" value="ECO:0007669"/>
    <property type="project" value="UniProtKB-ARBA"/>
</dbReference>
<sequence>MDKENLSFKLCQNCQQEILLSNRFCNHCGKSQLEIDKQVHENKWLSLQQVALFFTIEVLCCASSFLIEENNLFTLYFLDAVMAISAIAFFGYSWIENKIILKWPNFSFLKLTWLIIATILTSVVVTFLVNHLNRDLLHKDLSYYSIFEFHKYGRYLMFASMALYPAIFEELAYRGYLMQKLLTVVDEKEAVYISSVLFFIIHFSFLSIFWLFPFALFLGYLRIKTKTIWYGVFVHFFFNLTACFLDLYPLEDLYKMIF</sequence>
<evidence type="ECO:0000313" key="3">
    <source>
        <dbReference type="EMBL" id="PWS33630.1"/>
    </source>
</evidence>
<dbReference type="EMBL" id="QGNY01000001">
    <property type="protein sequence ID" value="PWS33630.1"/>
    <property type="molecule type" value="Genomic_DNA"/>
</dbReference>
<feature type="transmembrane region" description="Helical" evidence="1">
    <location>
        <begin position="73"/>
        <end position="95"/>
    </location>
</feature>
<feature type="transmembrane region" description="Helical" evidence="1">
    <location>
        <begin position="50"/>
        <end position="67"/>
    </location>
</feature>
<keyword evidence="4" id="KW-1185">Reference proteome</keyword>
<dbReference type="Proteomes" id="UP000245391">
    <property type="component" value="Unassembled WGS sequence"/>
</dbReference>
<feature type="domain" description="CAAX prenyl protease 2/Lysostaphin resistance protein A-like" evidence="2">
    <location>
        <begin position="155"/>
        <end position="240"/>
    </location>
</feature>
<accession>A0A317F329</accession>
<proteinExistence type="predicted"/>
<dbReference type="OrthoDB" id="158986at2"/>
<dbReference type="InterPro" id="IPR003675">
    <property type="entry name" value="Rce1/LyrA-like_dom"/>
</dbReference>
<feature type="transmembrane region" description="Helical" evidence="1">
    <location>
        <begin position="190"/>
        <end position="216"/>
    </location>
</feature>
<feature type="transmembrane region" description="Helical" evidence="1">
    <location>
        <begin position="228"/>
        <end position="248"/>
    </location>
</feature>
<protein>
    <recommendedName>
        <fullName evidence="2">CAAX prenyl protease 2/Lysostaphin resistance protein A-like domain-containing protein</fullName>
    </recommendedName>
</protein>
<comment type="caution">
    <text evidence="3">The sequence shown here is derived from an EMBL/GenBank/DDBJ whole genome shotgun (WGS) entry which is preliminary data.</text>
</comment>
<reference evidence="4" key="1">
    <citation type="submission" date="2018-05" db="EMBL/GenBank/DDBJ databases">
        <title>Pedobacter paludis sp. nov., isolated from wetland soil.</title>
        <authorList>
            <person name="Zhang Y."/>
        </authorList>
    </citation>
    <scope>NUCLEOTIDE SEQUENCE [LARGE SCALE GENOMIC DNA]</scope>
    <source>
        <strain evidence="4">R-8</strain>
    </source>
</reference>
<gene>
    <name evidence="3" type="ORF">DF947_03165</name>
</gene>
<keyword evidence="1" id="KW-0472">Membrane</keyword>
<keyword evidence="1" id="KW-1133">Transmembrane helix</keyword>
<feature type="transmembrane region" description="Helical" evidence="1">
    <location>
        <begin position="107"/>
        <end position="132"/>
    </location>
</feature>
<feature type="transmembrane region" description="Helical" evidence="1">
    <location>
        <begin position="152"/>
        <end position="169"/>
    </location>
</feature>
<dbReference type="AlphaFoldDB" id="A0A317F329"/>
<name>A0A317F329_9SPHI</name>
<evidence type="ECO:0000313" key="4">
    <source>
        <dbReference type="Proteomes" id="UP000245391"/>
    </source>
</evidence>
<dbReference type="RefSeq" id="WP_109928214.1">
    <property type="nucleotide sequence ID" value="NZ_QGNY01000001.1"/>
</dbReference>
<organism evidence="3 4">
    <name type="scientific">Pedobacter paludis</name>
    <dbReference type="NCBI Taxonomy" id="2203212"/>
    <lineage>
        <taxon>Bacteria</taxon>
        <taxon>Pseudomonadati</taxon>
        <taxon>Bacteroidota</taxon>
        <taxon>Sphingobacteriia</taxon>
        <taxon>Sphingobacteriales</taxon>
        <taxon>Sphingobacteriaceae</taxon>
        <taxon>Pedobacter</taxon>
    </lineage>
</organism>